<organism evidence="2 3">
    <name type="scientific">Agrocybe chaxingu</name>
    <dbReference type="NCBI Taxonomy" id="84603"/>
    <lineage>
        <taxon>Eukaryota</taxon>
        <taxon>Fungi</taxon>
        <taxon>Dikarya</taxon>
        <taxon>Basidiomycota</taxon>
        <taxon>Agaricomycotina</taxon>
        <taxon>Agaricomycetes</taxon>
        <taxon>Agaricomycetidae</taxon>
        <taxon>Agaricales</taxon>
        <taxon>Agaricineae</taxon>
        <taxon>Strophariaceae</taxon>
        <taxon>Agrocybe</taxon>
    </lineage>
</organism>
<protein>
    <submittedName>
        <fullName evidence="2">Uncharacterized protein</fullName>
    </submittedName>
</protein>
<evidence type="ECO:0000256" key="1">
    <source>
        <dbReference type="SAM" id="MobiDB-lite"/>
    </source>
</evidence>
<gene>
    <name evidence="2" type="ORF">NLJ89_g8861</name>
</gene>
<sequence length="400" mass="44428">MKLQSSSYGWVDWARGSLRSTTSAANRAYTRPGTYSSTILDHSTVTTLRYQLQDFGINPGDIATIKGPSMLRMVHRLVDRILHESSERRRVERQLKATQSHAPLVPTTGYEQRLMNVSNALFGRRNPTPPGLSPTDGGLPSSRSSEHSFSRPSSAMATRAVRTVSHGSPIPSPTTTAPPTSTGVTHRNETYRCQDSQPGSHDRPHKRKRKEGEIIEAQLPEPLSAHERGVKGLSLFGEGRLAALIQVIDGVNRRLDGMMPENDPNPVTANLTGYTGDSDDESDDSHHETFLDFDQHYTGPPADQIKMPAERQRWENINRHQWKKIHANYCRALECTLQSSTTASGSTLIAGRVERSNHLFNVGELWAPIIYLRNNNTVLAGNTAQRYTEQLANHESRGPP</sequence>
<dbReference type="AlphaFoldDB" id="A0A9W8MRS3"/>
<feature type="compositionally biased region" description="Low complexity" evidence="1">
    <location>
        <begin position="173"/>
        <end position="182"/>
    </location>
</feature>
<evidence type="ECO:0000313" key="3">
    <source>
        <dbReference type="Proteomes" id="UP001148786"/>
    </source>
</evidence>
<keyword evidence="3" id="KW-1185">Reference proteome</keyword>
<proteinExistence type="predicted"/>
<reference evidence="2" key="1">
    <citation type="submission" date="2022-07" db="EMBL/GenBank/DDBJ databases">
        <title>Genome Sequence of Agrocybe chaxingu.</title>
        <authorList>
            <person name="Buettner E."/>
        </authorList>
    </citation>
    <scope>NUCLEOTIDE SEQUENCE</scope>
    <source>
        <strain evidence="2">MP-N11</strain>
    </source>
</reference>
<name>A0A9W8MRS3_9AGAR</name>
<feature type="region of interest" description="Disordered" evidence="1">
    <location>
        <begin position="91"/>
        <end position="215"/>
    </location>
</feature>
<evidence type="ECO:0000313" key="2">
    <source>
        <dbReference type="EMBL" id="KAJ3502500.1"/>
    </source>
</evidence>
<comment type="caution">
    <text evidence="2">The sequence shown here is derived from an EMBL/GenBank/DDBJ whole genome shotgun (WGS) entry which is preliminary data.</text>
</comment>
<accession>A0A9W8MRS3</accession>
<dbReference type="EMBL" id="JANKHO010001274">
    <property type="protein sequence ID" value="KAJ3502500.1"/>
    <property type="molecule type" value="Genomic_DNA"/>
</dbReference>
<dbReference type="Proteomes" id="UP001148786">
    <property type="component" value="Unassembled WGS sequence"/>
</dbReference>